<dbReference type="Gene3D" id="1.20.1250.20">
    <property type="entry name" value="MFS general substrate transporter like domains"/>
    <property type="match status" value="1"/>
</dbReference>
<dbReference type="PROSITE" id="PS50850">
    <property type="entry name" value="MFS"/>
    <property type="match status" value="1"/>
</dbReference>
<feature type="transmembrane region" description="Helical" evidence="7">
    <location>
        <begin position="157"/>
        <end position="179"/>
    </location>
</feature>
<dbReference type="HOGENOM" id="CLU_000960_28_3_4"/>
<sequence>MDGMNQAAPRSSSKPAAPTRTSAGLPAPARYWAAGALLCSICVSVLDANIANIALPTISRELNVAEADSIWIVNGYTISVMATLLPLSAVAERVGFKFMFRLGLALFTIATVLCALSGNLQSLVAARMLQGLGASSMMCLFGGLVRHIYPPHKLAAGISINAMMVGVMSVVGPSLGAAILSVAPWQWIFGFTVPICLFAMYAAGYLPEASSGGKGRFDYLSAVLNIFTFAILLIGLDAVGRNPGRGLAMLAVAAACGIFLIRRSLPQTNPLVPVDLFRYPVFKYAVIVSALTFTAQMISMLALPFYYQHNLGIPLQKVGLLFGIWPVGSVVIASLSARLCGHFKASLLAGIGALLMAIGIISLISLPADISLWYYVGPMFIAGMGFGFFQTPNNRAMLMSTPLKRSGATGGVQATTRLFGQGIGAACVAISFHIDQIRGPMYVMGFASALVIMAVMINLFRYIKGLDTDAC</sequence>
<dbReference type="Pfam" id="PF07690">
    <property type="entry name" value="MFS_1"/>
    <property type="match status" value="1"/>
</dbReference>
<keyword evidence="3 7" id="KW-0812">Transmembrane</keyword>
<dbReference type="Proteomes" id="UP000018733">
    <property type="component" value="Unassembled WGS sequence"/>
</dbReference>
<keyword evidence="5 7" id="KW-0472">Membrane</keyword>
<dbReference type="AlphaFoldDB" id="V8QVN1"/>
<dbReference type="CDD" id="cd17321">
    <property type="entry name" value="MFS_MMR_MDR_like"/>
    <property type="match status" value="1"/>
</dbReference>
<gene>
    <name evidence="9" type="ORF">W822_09490</name>
</gene>
<feature type="transmembrane region" description="Helical" evidence="7">
    <location>
        <begin position="185"/>
        <end position="205"/>
    </location>
</feature>
<dbReference type="PATRIC" id="fig|1424334.3.peg.1904"/>
<accession>V8QVN1</accession>
<dbReference type="STRING" id="1424334.W822_09490"/>
<feature type="transmembrane region" description="Helical" evidence="7">
    <location>
        <begin position="70"/>
        <end position="91"/>
    </location>
</feature>
<dbReference type="Gene3D" id="1.20.1720.10">
    <property type="entry name" value="Multidrug resistance protein D"/>
    <property type="match status" value="1"/>
</dbReference>
<evidence type="ECO:0000256" key="7">
    <source>
        <dbReference type="SAM" id="Phobius"/>
    </source>
</evidence>
<organism evidence="9 10">
    <name type="scientific">Advenella kashmirensis W13003</name>
    <dbReference type="NCBI Taxonomy" id="1424334"/>
    <lineage>
        <taxon>Bacteria</taxon>
        <taxon>Pseudomonadati</taxon>
        <taxon>Pseudomonadota</taxon>
        <taxon>Betaproteobacteria</taxon>
        <taxon>Burkholderiales</taxon>
        <taxon>Alcaligenaceae</taxon>
    </lineage>
</organism>
<feature type="transmembrane region" description="Helical" evidence="7">
    <location>
        <begin position="98"/>
        <end position="118"/>
    </location>
</feature>
<dbReference type="InterPro" id="IPR036259">
    <property type="entry name" value="MFS_trans_sf"/>
</dbReference>
<dbReference type="SUPFAM" id="SSF103473">
    <property type="entry name" value="MFS general substrate transporter"/>
    <property type="match status" value="1"/>
</dbReference>
<feature type="transmembrane region" description="Helical" evidence="7">
    <location>
        <begin position="31"/>
        <end position="50"/>
    </location>
</feature>
<evidence type="ECO:0000256" key="6">
    <source>
        <dbReference type="SAM" id="MobiDB-lite"/>
    </source>
</evidence>
<evidence type="ECO:0000256" key="5">
    <source>
        <dbReference type="ARBA" id="ARBA00023136"/>
    </source>
</evidence>
<evidence type="ECO:0000259" key="8">
    <source>
        <dbReference type="PROSITE" id="PS50850"/>
    </source>
</evidence>
<evidence type="ECO:0000256" key="4">
    <source>
        <dbReference type="ARBA" id="ARBA00022989"/>
    </source>
</evidence>
<proteinExistence type="predicted"/>
<feature type="compositionally biased region" description="Low complexity" evidence="6">
    <location>
        <begin position="7"/>
        <end position="18"/>
    </location>
</feature>
<evidence type="ECO:0000256" key="3">
    <source>
        <dbReference type="ARBA" id="ARBA00022692"/>
    </source>
</evidence>
<keyword evidence="2" id="KW-0813">Transport</keyword>
<feature type="transmembrane region" description="Helical" evidence="7">
    <location>
        <begin position="124"/>
        <end position="145"/>
    </location>
</feature>
<evidence type="ECO:0000256" key="1">
    <source>
        <dbReference type="ARBA" id="ARBA00004141"/>
    </source>
</evidence>
<dbReference type="EMBL" id="AYXT01000009">
    <property type="protein sequence ID" value="ETF03034.1"/>
    <property type="molecule type" value="Genomic_DNA"/>
</dbReference>
<dbReference type="InterPro" id="IPR011701">
    <property type="entry name" value="MFS"/>
</dbReference>
<protein>
    <submittedName>
        <fullName evidence="9">MFS transporter</fullName>
    </submittedName>
</protein>
<feature type="domain" description="Major facilitator superfamily (MFS) profile" evidence="8">
    <location>
        <begin position="33"/>
        <end position="466"/>
    </location>
</feature>
<dbReference type="GO" id="GO:0022857">
    <property type="term" value="F:transmembrane transporter activity"/>
    <property type="evidence" value="ECO:0007669"/>
    <property type="project" value="InterPro"/>
</dbReference>
<feature type="transmembrane region" description="Helical" evidence="7">
    <location>
        <begin position="347"/>
        <end position="366"/>
    </location>
</feature>
<evidence type="ECO:0000256" key="2">
    <source>
        <dbReference type="ARBA" id="ARBA00022448"/>
    </source>
</evidence>
<feature type="transmembrane region" description="Helical" evidence="7">
    <location>
        <begin position="372"/>
        <end position="389"/>
    </location>
</feature>
<dbReference type="GO" id="GO:0016020">
    <property type="term" value="C:membrane"/>
    <property type="evidence" value="ECO:0007669"/>
    <property type="project" value="UniProtKB-SubCell"/>
</dbReference>
<name>V8QVN1_9BURK</name>
<dbReference type="PANTHER" id="PTHR42718">
    <property type="entry name" value="MAJOR FACILITATOR SUPERFAMILY MULTIDRUG TRANSPORTER MFSC"/>
    <property type="match status" value="1"/>
</dbReference>
<keyword evidence="10" id="KW-1185">Reference proteome</keyword>
<evidence type="ECO:0000313" key="10">
    <source>
        <dbReference type="Proteomes" id="UP000018733"/>
    </source>
</evidence>
<feature type="transmembrane region" description="Helical" evidence="7">
    <location>
        <begin position="242"/>
        <end position="261"/>
    </location>
</feature>
<dbReference type="PANTHER" id="PTHR42718:SF9">
    <property type="entry name" value="MAJOR FACILITATOR SUPERFAMILY MULTIDRUG TRANSPORTER MFSC"/>
    <property type="match status" value="1"/>
</dbReference>
<feature type="transmembrane region" description="Helical" evidence="7">
    <location>
        <begin position="319"/>
        <end position="340"/>
    </location>
</feature>
<evidence type="ECO:0000313" key="9">
    <source>
        <dbReference type="EMBL" id="ETF03034.1"/>
    </source>
</evidence>
<keyword evidence="4 7" id="KW-1133">Transmembrane helix</keyword>
<reference evidence="9 10" key="1">
    <citation type="journal article" date="2014" name="Genome Announc.">
        <title>Draft Genome Sequence of Advenella kashmirensis Strain W13003, a Polycyclic Aromatic Hydrocarbon-Degrading Bacterium.</title>
        <authorList>
            <person name="Wang X."/>
            <person name="Jin D."/>
            <person name="Zhou L."/>
            <person name="Wu L."/>
            <person name="An W."/>
            <person name="Zhao L."/>
        </authorList>
    </citation>
    <scope>NUCLEOTIDE SEQUENCE [LARGE SCALE GENOMIC DNA]</scope>
    <source>
        <strain evidence="9 10">W13003</strain>
    </source>
</reference>
<feature type="transmembrane region" description="Helical" evidence="7">
    <location>
        <begin position="441"/>
        <end position="463"/>
    </location>
</feature>
<dbReference type="eggNOG" id="COG2814">
    <property type="taxonomic scope" value="Bacteria"/>
</dbReference>
<comment type="caution">
    <text evidence="9">The sequence shown here is derived from an EMBL/GenBank/DDBJ whole genome shotgun (WGS) entry which is preliminary data.</text>
</comment>
<dbReference type="InterPro" id="IPR020846">
    <property type="entry name" value="MFS_dom"/>
</dbReference>
<comment type="subcellular location">
    <subcellularLocation>
        <location evidence="1">Membrane</location>
        <topology evidence="1">Multi-pass membrane protein</topology>
    </subcellularLocation>
</comment>
<feature type="region of interest" description="Disordered" evidence="6">
    <location>
        <begin position="1"/>
        <end position="21"/>
    </location>
</feature>
<feature type="transmembrane region" description="Helical" evidence="7">
    <location>
        <begin position="217"/>
        <end position="236"/>
    </location>
</feature>
<feature type="transmembrane region" description="Helical" evidence="7">
    <location>
        <begin position="281"/>
        <end position="307"/>
    </location>
</feature>